<reference evidence="1 2" key="1">
    <citation type="journal article" date="2024" name="J Genomics">
        <title>Draft genome sequencing and assembly of Favolaschia claudopus CIRM-BRFM 2984 isolated from oak limbs.</title>
        <authorList>
            <person name="Navarro D."/>
            <person name="Drula E."/>
            <person name="Chaduli D."/>
            <person name="Cazenave R."/>
            <person name="Ahrendt S."/>
            <person name="Wang J."/>
            <person name="Lipzen A."/>
            <person name="Daum C."/>
            <person name="Barry K."/>
            <person name="Grigoriev I.V."/>
            <person name="Favel A."/>
            <person name="Rosso M.N."/>
            <person name="Martin F."/>
        </authorList>
    </citation>
    <scope>NUCLEOTIDE SEQUENCE [LARGE SCALE GENOMIC DNA]</scope>
    <source>
        <strain evidence="1 2">CIRM-BRFM 2984</strain>
    </source>
</reference>
<dbReference type="EMBL" id="JAWWNJ010000010">
    <property type="protein sequence ID" value="KAK7046272.1"/>
    <property type="molecule type" value="Genomic_DNA"/>
</dbReference>
<dbReference type="AlphaFoldDB" id="A0AAW0D5D1"/>
<keyword evidence="2" id="KW-1185">Reference proteome</keyword>
<evidence type="ECO:0000313" key="1">
    <source>
        <dbReference type="EMBL" id="KAK7046272.1"/>
    </source>
</evidence>
<comment type="caution">
    <text evidence="1">The sequence shown here is derived from an EMBL/GenBank/DDBJ whole genome shotgun (WGS) entry which is preliminary data.</text>
</comment>
<sequence>MSTQSSTEIITRGNSELAVLNGVMYGPNGGFFLDIPSLRKPTSPVTIHPCLEHLFTSRNIQPRIHQTTVSVFSRSITSGRFDMTCFICFYQRHMNLPYNPSLDVKGEIVVMRAESDGVTVTDMDVSEIPVVYQVVARPLLVVDSNK</sequence>
<dbReference type="Proteomes" id="UP001362999">
    <property type="component" value="Unassembled WGS sequence"/>
</dbReference>
<evidence type="ECO:0000313" key="2">
    <source>
        <dbReference type="Proteomes" id="UP001362999"/>
    </source>
</evidence>
<gene>
    <name evidence="1" type="ORF">R3P38DRAFT_2765132</name>
</gene>
<organism evidence="1 2">
    <name type="scientific">Favolaschia claudopus</name>
    <dbReference type="NCBI Taxonomy" id="2862362"/>
    <lineage>
        <taxon>Eukaryota</taxon>
        <taxon>Fungi</taxon>
        <taxon>Dikarya</taxon>
        <taxon>Basidiomycota</taxon>
        <taxon>Agaricomycotina</taxon>
        <taxon>Agaricomycetes</taxon>
        <taxon>Agaricomycetidae</taxon>
        <taxon>Agaricales</taxon>
        <taxon>Marasmiineae</taxon>
        <taxon>Mycenaceae</taxon>
        <taxon>Favolaschia</taxon>
    </lineage>
</organism>
<proteinExistence type="predicted"/>
<protein>
    <submittedName>
        <fullName evidence="1">Uncharacterized protein</fullName>
    </submittedName>
</protein>
<accession>A0AAW0D5D1</accession>
<name>A0AAW0D5D1_9AGAR</name>